<comment type="subcellular location">
    <subcellularLocation>
        <location evidence="5">Nucleus</location>
    </subcellularLocation>
</comment>
<proteinExistence type="inferred from homology"/>
<dbReference type="PANTHER" id="PTHR13522:SF3">
    <property type="entry name" value="U6 SNRNA PHOSPHODIESTERASE 1"/>
    <property type="match status" value="1"/>
</dbReference>
<gene>
    <name evidence="5" type="primary">USB1</name>
    <name evidence="7" type="ORF">MKZ38_008234</name>
</gene>
<accession>A0AAD5WMK2</accession>
<dbReference type="GO" id="GO:0034477">
    <property type="term" value="P:U6 snRNA 3'-end processing"/>
    <property type="evidence" value="ECO:0007669"/>
    <property type="project" value="UniProtKB-UniRule"/>
</dbReference>
<dbReference type="AlphaFoldDB" id="A0AAD5WMK2"/>
<dbReference type="EMBL" id="JAKWBI020000566">
    <property type="protein sequence ID" value="KAJ2893793.1"/>
    <property type="molecule type" value="Genomic_DNA"/>
</dbReference>
<reference evidence="7" key="1">
    <citation type="submission" date="2022-07" db="EMBL/GenBank/DDBJ databases">
        <title>Draft genome sequence of Zalerion maritima ATCC 34329, a (micro)plastics degrading marine fungus.</title>
        <authorList>
            <person name="Paco A."/>
            <person name="Goncalves M.F.M."/>
            <person name="Rocha-Santos T.A.P."/>
            <person name="Alves A."/>
        </authorList>
    </citation>
    <scope>NUCLEOTIDE SEQUENCE</scope>
    <source>
        <strain evidence="7">ATCC 34329</strain>
    </source>
</reference>
<evidence type="ECO:0000313" key="7">
    <source>
        <dbReference type="EMBL" id="KAJ2893793.1"/>
    </source>
</evidence>
<dbReference type="Pfam" id="PF09749">
    <property type="entry name" value="HVSL"/>
    <property type="match status" value="1"/>
</dbReference>
<evidence type="ECO:0000256" key="2">
    <source>
        <dbReference type="ARBA" id="ARBA00022801"/>
    </source>
</evidence>
<comment type="similarity">
    <text evidence="5">Belongs to the 2H phosphoesterase superfamily. USB1 family.</text>
</comment>
<feature type="active site" description="Proton donor/acceptor" evidence="5">
    <location>
        <position position="242"/>
    </location>
</feature>
<dbReference type="GO" id="GO:0005634">
    <property type="term" value="C:nucleus"/>
    <property type="evidence" value="ECO:0007669"/>
    <property type="project" value="UniProtKB-SubCell"/>
</dbReference>
<evidence type="ECO:0000256" key="1">
    <source>
        <dbReference type="ARBA" id="ARBA00022722"/>
    </source>
</evidence>
<evidence type="ECO:0000313" key="8">
    <source>
        <dbReference type="Proteomes" id="UP001201980"/>
    </source>
</evidence>
<keyword evidence="1 5" id="KW-0540">Nuclease</keyword>
<dbReference type="Proteomes" id="UP001201980">
    <property type="component" value="Unassembled WGS sequence"/>
</dbReference>
<feature type="active site" description="Proton donor/acceptor" evidence="5">
    <location>
        <position position="138"/>
    </location>
</feature>
<dbReference type="PANTHER" id="PTHR13522">
    <property type="entry name" value="U6 SNRNA PHOSPHODIESTERASE 1"/>
    <property type="match status" value="1"/>
</dbReference>
<dbReference type="GO" id="GO:1990838">
    <property type="term" value="F:poly(U)-specific exoribonuclease activity, producing 3' uridine cyclic phosphate ends"/>
    <property type="evidence" value="ECO:0007669"/>
    <property type="project" value="UniProtKB-UniRule"/>
</dbReference>
<evidence type="ECO:0000256" key="3">
    <source>
        <dbReference type="ARBA" id="ARBA00023239"/>
    </source>
</evidence>
<keyword evidence="2 5" id="KW-0378">Hydrolase</keyword>
<dbReference type="HAMAP" id="MF_03040">
    <property type="entry name" value="USB1"/>
    <property type="match status" value="1"/>
</dbReference>
<keyword evidence="4 5" id="KW-0539">Nucleus</keyword>
<dbReference type="GO" id="GO:0016829">
    <property type="term" value="F:lyase activity"/>
    <property type="evidence" value="ECO:0007669"/>
    <property type="project" value="UniProtKB-KW"/>
</dbReference>
<keyword evidence="8" id="KW-1185">Reference proteome</keyword>
<dbReference type="Gene3D" id="3.90.1140.10">
    <property type="entry name" value="Cyclic phosphodiesterase"/>
    <property type="match status" value="1"/>
</dbReference>
<evidence type="ECO:0000256" key="6">
    <source>
        <dbReference type="SAM" id="MobiDB-lite"/>
    </source>
</evidence>
<keyword evidence="3" id="KW-0456">Lyase</keyword>
<protein>
    <recommendedName>
        <fullName evidence="5">U6 snRNA phosphodiesterase</fullName>
        <ecNumber evidence="5">3.1.4.-</ecNumber>
    </recommendedName>
</protein>
<comment type="caution">
    <text evidence="7">The sequence shown here is derived from an EMBL/GenBank/DDBJ whole genome shotgun (WGS) entry which is preliminary data.</text>
</comment>
<dbReference type="InterPro" id="IPR027521">
    <property type="entry name" value="Usb1"/>
</dbReference>
<dbReference type="EC" id="3.1.4.-" evidence="5"/>
<evidence type="ECO:0000256" key="5">
    <source>
        <dbReference type="HAMAP-Rule" id="MF_03040"/>
    </source>
</evidence>
<organism evidence="7 8">
    <name type="scientific">Zalerion maritima</name>
    <dbReference type="NCBI Taxonomy" id="339359"/>
    <lineage>
        <taxon>Eukaryota</taxon>
        <taxon>Fungi</taxon>
        <taxon>Dikarya</taxon>
        <taxon>Ascomycota</taxon>
        <taxon>Pezizomycotina</taxon>
        <taxon>Sordariomycetes</taxon>
        <taxon>Lulworthiomycetidae</taxon>
        <taxon>Lulworthiales</taxon>
        <taxon>Lulworthiaceae</taxon>
        <taxon>Zalerion</taxon>
    </lineage>
</organism>
<sequence length="310" mass="33597">MALVDYSSDGSSSSSAPPAAKKRKTSTAVAAGGSDSKNIGSPEFGSDLPPLPDAFHDLYAHTIRASNVDDPALHQGRRRLVPHVVGNWPSHLYVEWHPTQDQHEALSALLAQISNKLGEGVELFPLLQSDLGAPLPLHISLSRPLSLTTSNKDNFLESIRKAMQRCGVSPFRIHLYSLEWHRTEESGRSFLVLRVKSNAPEDSGKNQELMTILSKSNSIVKDYGLPPLYRNRDEEDTASAFHVSIGWTPSPISVSMTTVAAEAFAKAGPLRQIALRVDGIKTKIGNTVTNLPLSSAAETQKNSSSLLGLF</sequence>
<feature type="region of interest" description="Disordered" evidence="6">
    <location>
        <begin position="1"/>
        <end position="46"/>
    </location>
</feature>
<evidence type="ECO:0000256" key="4">
    <source>
        <dbReference type="ARBA" id="ARBA00023242"/>
    </source>
</evidence>
<comment type="function">
    <text evidence="5">Phosphodiesterase responsible for the U6 snRNA 3' end processing. Acts as an exoribonuclease (RNase) responsible for trimming the poly(U) tract of the last nucleotides in the pre-U6 snRNA molecule, leading to the formation of mature U6 snRNA.</text>
</comment>
<name>A0AAD5WMK2_9PEZI</name>